<evidence type="ECO:0000256" key="7">
    <source>
        <dbReference type="SAM" id="MobiDB-lite"/>
    </source>
</evidence>
<dbReference type="InterPro" id="IPR027417">
    <property type="entry name" value="P-loop_NTPase"/>
</dbReference>
<dbReference type="GO" id="GO:0005524">
    <property type="term" value="F:ATP binding"/>
    <property type="evidence" value="ECO:0007669"/>
    <property type="project" value="UniProtKB-KW"/>
</dbReference>
<dbReference type="Proteomes" id="UP000238479">
    <property type="component" value="Chromosome 4"/>
</dbReference>
<dbReference type="OMA" id="CELGPYK"/>
<name>A0A2P6R4S1_ROSCH</name>
<evidence type="ECO:0000256" key="4">
    <source>
        <dbReference type="ARBA" id="ARBA00022801"/>
    </source>
</evidence>
<keyword evidence="10" id="KW-1185">Reference proteome</keyword>
<protein>
    <submittedName>
        <fullName evidence="9">Putative RNA helicase SDE3, P-loop containing nucleoside triphosphate hydrolase</fullName>
    </submittedName>
</protein>
<dbReference type="PANTHER" id="PTHR45418:SF1">
    <property type="entry name" value="CANCER_TESTIS ANTIGEN 55"/>
    <property type="match status" value="1"/>
</dbReference>
<evidence type="ECO:0000313" key="9">
    <source>
        <dbReference type="EMBL" id="PRQ41436.1"/>
    </source>
</evidence>
<dbReference type="OrthoDB" id="6513042at2759"/>
<evidence type="ECO:0000259" key="8">
    <source>
        <dbReference type="Pfam" id="PF21634"/>
    </source>
</evidence>
<feature type="compositionally biased region" description="Low complexity" evidence="7">
    <location>
        <begin position="105"/>
        <end position="137"/>
    </location>
</feature>
<accession>A0A2P6R4S1</accession>
<dbReference type="EMBL" id="PDCK01000042">
    <property type="protein sequence ID" value="PRQ41436.1"/>
    <property type="molecule type" value="Genomic_DNA"/>
</dbReference>
<dbReference type="InterPro" id="IPR049080">
    <property type="entry name" value="MOV-10-like_beta-barrel"/>
</dbReference>
<organism evidence="9 10">
    <name type="scientific">Rosa chinensis</name>
    <name type="common">China rose</name>
    <dbReference type="NCBI Taxonomy" id="74649"/>
    <lineage>
        <taxon>Eukaryota</taxon>
        <taxon>Viridiplantae</taxon>
        <taxon>Streptophyta</taxon>
        <taxon>Embryophyta</taxon>
        <taxon>Tracheophyta</taxon>
        <taxon>Spermatophyta</taxon>
        <taxon>Magnoliopsida</taxon>
        <taxon>eudicotyledons</taxon>
        <taxon>Gunneridae</taxon>
        <taxon>Pentapetalae</taxon>
        <taxon>rosids</taxon>
        <taxon>fabids</taxon>
        <taxon>Rosales</taxon>
        <taxon>Rosaceae</taxon>
        <taxon>Rosoideae</taxon>
        <taxon>Rosoideae incertae sedis</taxon>
        <taxon>Rosa</taxon>
    </lineage>
</organism>
<dbReference type="Gene3D" id="3.40.50.300">
    <property type="entry name" value="P-loop containing nucleotide triphosphate hydrolases"/>
    <property type="match status" value="1"/>
</dbReference>
<dbReference type="GO" id="GO:0004386">
    <property type="term" value="F:helicase activity"/>
    <property type="evidence" value="ECO:0007669"/>
    <property type="project" value="UniProtKB-KW"/>
</dbReference>
<comment type="caution">
    <text evidence="9">The sequence shown here is derived from an EMBL/GenBank/DDBJ whole genome shotgun (WGS) entry which is preliminary data.</text>
</comment>
<feature type="domain" description="Helicase MOV-10-like beta-barrel" evidence="8">
    <location>
        <begin position="265"/>
        <end position="342"/>
    </location>
</feature>
<evidence type="ECO:0000256" key="2">
    <source>
        <dbReference type="ARBA" id="ARBA00022490"/>
    </source>
</evidence>
<dbReference type="GO" id="GO:0005737">
    <property type="term" value="C:cytoplasm"/>
    <property type="evidence" value="ECO:0007669"/>
    <property type="project" value="UniProtKB-SubCell"/>
</dbReference>
<evidence type="ECO:0000256" key="1">
    <source>
        <dbReference type="ARBA" id="ARBA00004496"/>
    </source>
</evidence>
<keyword evidence="6" id="KW-0067">ATP-binding</keyword>
<dbReference type="Gramene" id="PRQ41436">
    <property type="protein sequence ID" value="PRQ41436"/>
    <property type="gene ID" value="RchiOBHm_Chr4g0446881"/>
</dbReference>
<proteinExistence type="predicted"/>
<gene>
    <name evidence="9" type="ORF">RchiOBHm_Chr4g0446881</name>
</gene>
<comment type="subcellular location">
    <subcellularLocation>
        <location evidence="1">Cytoplasm</location>
    </subcellularLocation>
</comment>
<dbReference type="PANTHER" id="PTHR45418">
    <property type="entry name" value="CANCER/TESTIS ANTIGEN 55"/>
    <property type="match status" value="1"/>
</dbReference>
<dbReference type="AlphaFoldDB" id="A0A2P6R4S1"/>
<feature type="region of interest" description="Disordered" evidence="7">
    <location>
        <begin position="1"/>
        <end position="22"/>
    </location>
</feature>
<dbReference type="GO" id="GO:0016787">
    <property type="term" value="F:hydrolase activity"/>
    <property type="evidence" value="ECO:0007669"/>
    <property type="project" value="UniProtKB-KW"/>
</dbReference>
<reference evidence="9 10" key="1">
    <citation type="journal article" date="2018" name="Nat. Genet.">
        <title>The Rosa genome provides new insights in the design of modern roses.</title>
        <authorList>
            <person name="Bendahmane M."/>
        </authorList>
    </citation>
    <scope>NUCLEOTIDE SEQUENCE [LARGE SCALE GENOMIC DNA]</scope>
    <source>
        <strain evidence="10">cv. Old Blush</strain>
    </source>
</reference>
<keyword evidence="5 9" id="KW-0347">Helicase</keyword>
<keyword evidence="2" id="KW-0963">Cytoplasm</keyword>
<evidence type="ECO:0000313" key="10">
    <source>
        <dbReference type="Proteomes" id="UP000238479"/>
    </source>
</evidence>
<keyword evidence="3" id="KW-0547">Nucleotide-binding</keyword>
<feature type="region of interest" description="Disordered" evidence="7">
    <location>
        <begin position="54"/>
        <end position="137"/>
    </location>
</feature>
<dbReference type="Pfam" id="PF21634">
    <property type="entry name" value="MOV-10_beta-barrel"/>
    <property type="match status" value="1"/>
</dbReference>
<evidence type="ECO:0000256" key="6">
    <source>
        <dbReference type="ARBA" id="ARBA00022840"/>
    </source>
</evidence>
<evidence type="ECO:0000256" key="3">
    <source>
        <dbReference type="ARBA" id="ARBA00022741"/>
    </source>
</evidence>
<sequence length="635" mass="71386">MVDKQESQTSPPRNKWSRFIPFSSSPQPRPDGVWLNRYWLLLVIGSSAILWLTNKNRKPRPPPETKGVASLKSHLSVSQHHLYPASPKTPTYFSGPSPSSPKHPPTYFSTPSPSPSSLKPPAYTSKPSSSSTPSSPKPAPSIYFSLSSPSPSSPKRPPVFKSVLCPASSFSNNDDIIQQQRDRKKTAYVCVEEDSLPVFTIPEDIKTLIKNETVPKVLNCSLSPTTYKDYFAALLYSEDFFLEKWSDFLLKAVTLELNEAEIHKNQKKQDKAFVAFELDSVPQNRPFLLSRDLVFARPVGRSTAEPFQGIINRIVRSKTVLVEFEDAFYTHHHSNKKYDVSFSFNRVCLKRAHQAVKDASEDLFQNFLFPHCDSRGSIPTAPALLSTTCHKLDRDQRSAVGHILRIQGSPPYVVTGPDSVPEGKSFAYFREPSRTGVVVSEAVYQLCQKSPEYRILICAPTNSCCDVLMRSLGKVIPESTMFRANAAFREKEEVPEDILRSSLYKESCFSCPPIEELRKYRVIFSTFMSSFRLHDKGIAVGHFSHIFLVDASSAIEPETLVALTNFADKTTSVIVTGKPGNSPRWVRADIARKKGLKISYFERLCKLWPYRSLSPVFITQLDLNQNSGSDYQTAF</sequence>
<keyword evidence="4 9" id="KW-0378">Hydrolase</keyword>
<evidence type="ECO:0000256" key="5">
    <source>
        <dbReference type="ARBA" id="ARBA00022806"/>
    </source>
</evidence>
<dbReference type="STRING" id="74649.A0A2P6R4S1"/>